<reference evidence="9 10" key="1">
    <citation type="submission" date="2020-08" db="EMBL/GenBank/DDBJ databases">
        <title>Sequencing the genomes of 1000 actinobacteria strains.</title>
        <authorList>
            <person name="Klenk H.-P."/>
        </authorList>
    </citation>
    <scope>NUCLEOTIDE SEQUENCE [LARGE SCALE GENOMIC DNA]</scope>
    <source>
        <strain evidence="9 10">DSM 105498</strain>
    </source>
</reference>
<dbReference type="RefSeq" id="WP_183593020.1">
    <property type="nucleotide sequence ID" value="NZ_JACHWR010000002.1"/>
</dbReference>
<evidence type="ECO:0000256" key="3">
    <source>
        <dbReference type="ARBA" id="ARBA00022723"/>
    </source>
</evidence>
<dbReference type="InterPro" id="IPR013149">
    <property type="entry name" value="ADH-like_C"/>
</dbReference>
<evidence type="ECO:0000256" key="2">
    <source>
        <dbReference type="ARBA" id="ARBA00008072"/>
    </source>
</evidence>
<keyword evidence="4 7" id="KW-0862">Zinc</keyword>
<evidence type="ECO:0000256" key="7">
    <source>
        <dbReference type="RuleBase" id="RU361277"/>
    </source>
</evidence>
<dbReference type="SMART" id="SM00829">
    <property type="entry name" value="PKS_ER"/>
    <property type="match status" value="1"/>
</dbReference>
<dbReference type="EMBL" id="JACHWR010000002">
    <property type="protein sequence ID" value="MBB3043134.1"/>
    <property type="molecule type" value="Genomic_DNA"/>
</dbReference>
<evidence type="ECO:0000256" key="5">
    <source>
        <dbReference type="ARBA" id="ARBA00023002"/>
    </source>
</evidence>
<dbReference type="InterPro" id="IPR013154">
    <property type="entry name" value="ADH-like_N"/>
</dbReference>
<dbReference type="Gene3D" id="3.40.50.720">
    <property type="entry name" value="NAD(P)-binding Rossmann-like Domain"/>
    <property type="match status" value="1"/>
</dbReference>
<dbReference type="PROSITE" id="PS00059">
    <property type="entry name" value="ADH_ZINC"/>
    <property type="match status" value="1"/>
</dbReference>
<evidence type="ECO:0000313" key="9">
    <source>
        <dbReference type="EMBL" id="MBB3043134.1"/>
    </source>
</evidence>
<sequence length="367" mass="37502">MTSLSIQALVHSPTDGLAVHELDLRAPRGSEVRVKVMASGVCHSDLHLIDGDWPSGERLVPGHEAAGVVESVGEGVADLAVGDHVVLSWFPPCHRCAACKRGEQWLCTGNMCNEHRLPDGSTALSQDGAEVYPFIGVGALAEYVVVPETAAVKVPDALPFTIGALIGCSVATGVGAVLNTAQVRPGQAAAVIGCGGVGQATIAGLVLAGAHPIVAIDLAADRLELARAVGATHAVAGNAPDLAAQIAAAAPDGLDYVFEAIGRVETINQALDLVNPGGAVVLEGLTSLDARVPLDAYTLAAEGKRLLGCNYGSSIASRDFPALAERYLAGDLPLDVLVGSEISLAGAIDAFEDMRHARGGRAVVVFD</sequence>
<accession>A0A7W4VWM7</accession>
<dbReference type="Proteomes" id="UP000589626">
    <property type="component" value="Unassembled WGS sequence"/>
</dbReference>
<dbReference type="GO" id="GO:0004022">
    <property type="term" value="F:alcohol dehydrogenase (NAD+) activity"/>
    <property type="evidence" value="ECO:0007669"/>
    <property type="project" value="UniProtKB-EC"/>
</dbReference>
<dbReference type="AlphaFoldDB" id="A0A7W4VWM7"/>
<protein>
    <submittedName>
        <fullName evidence="9">S-(Hydroxymethyl)glutathione dehydrogenase/alcohol dehydrogenase</fullName>
        <ecNumber evidence="9">1.1.1.1</ecNumber>
        <ecNumber evidence="9">1.1.1.284</ecNumber>
    </submittedName>
</protein>
<dbReference type="EC" id="1.1.1.284" evidence="9"/>
<dbReference type="InterPro" id="IPR036291">
    <property type="entry name" value="NAD(P)-bd_dom_sf"/>
</dbReference>
<comment type="caution">
    <text evidence="9">The sequence shown here is derived from an EMBL/GenBank/DDBJ whole genome shotgun (WGS) entry which is preliminary data.</text>
</comment>
<dbReference type="Pfam" id="PF00107">
    <property type="entry name" value="ADH_zinc_N"/>
    <property type="match status" value="1"/>
</dbReference>
<dbReference type="PANTHER" id="PTHR43880:SF12">
    <property type="entry name" value="ALCOHOL DEHYDROGENASE CLASS-3"/>
    <property type="match status" value="1"/>
</dbReference>
<dbReference type="InterPro" id="IPR020843">
    <property type="entry name" value="ER"/>
</dbReference>
<keyword evidence="6" id="KW-0520">NAD</keyword>
<dbReference type="SUPFAM" id="SSF51735">
    <property type="entry name" value="NAD(P)-binding Rossmann-fold domains"/>
    <property type="match status" value="1"/>
</dbReference>
<evidence type="ECO:0000256" key="6">
    <source>
        <dbReference type="ARBA" id="ARBA00023027"/>
    </source>
</evidence>
<feature type="domain" description="Enoyl reductase (ER)" evidence="8">
    <location>
        <begin position="12"/>
        <end position="364"/>
    </location>
</feature>
<dbReference type="FunFam" id="3.40.50.720:FF:000003">
    <property type="entry name" value="S-(hydroxymethyl)glutathione dehydrogenase"/>
    <property type="match status" value="1"/>
</dbReference>
<keyword evidence="10" id="KW-1185">Reference proteome</keyword>
<comment type="cofactor">
    <cofactor evidence="1 7">
        <name>Zn(2+)</name>
        <dbReference type="ChEBI" id="CHEBI:29105"/>
    </cofactor>
</comment>
<dbReference type="EC" id="1.1.1.1" evidence="9"/>
<proteinExistence type="inferred from homology"/>
<dbReference type="GO" id="GO:0051903">
    <property type="term" value="F:S-(hydroxymethyl)glutathione dehydrogenase [NAD(P)+] activity"/>
    <property type="evidence" value="ECO:0007669"/>
    <property type="project" value="UniProtKB-EC"/>
</dbReference>
<evidence type="ECO:0000256" key="1">
    <source>
        <dbReference type="ARBA" id="ARBA00001947"/>
    </source>
</evidence>
<name>A0A7W4VWM7_9ACTN</name>
<dbReference type="Gene3D" id="3.90.180.10">
    <property type="entry name" value="Medium-chain alcohol dehydrogenases, catalytic domain"/>
    <property type="match status" value="1"/>
</dbReference>
<dbReference type="GO" id="GO:0008270">
    <property type="term" value="F:zinc ion binding"/>
    <property type="evidence" value="ECO:0007669"/>
    <property type="project" value="InterPro"/>
</dbReference>
<comment type="similarity">
    <text evidence="2 7">Belongs to the zinc-containing alcohol dehydrogenase family.</text>
</comment>
<gene>
    <name evidence="9" type="ORF">FHU40_002952</name>
</gene>
<evidence type="ECO:0000313" key="10">
    <source>
        <dbReference type="Proteomes" id="UP000589626"/>
    </source>
</evidence>
<dbReference type="PANTHER" id="PTHR43880">
    <property type="entry name" value="ALCOHOL DEHYDROGENASE"/>
    <property type="match status" value="1"/>
</dbReference>
<evidence type="ECO:0000256" key="4">
    <source>
        <dbReference type="ARBA" id="ARBA00022833"/>
    </source>
</evidence>
<dbReference type="SUPFAM" id="SSF50129">
    <property type="entry name" value="GroES-like"/>
    <property type="match status" value="1"/>
</dbReference>
<organism evidence="9 10">
    <name type="scientific">Nocardioides soli</name>
    <dbReference type="NCBI Taxonomy" id="1036020"/>
    <lineage>
        <taxon>Bacteria</taxon>
        <taxon>Bacillati</taxon>
        <taxon>Actinomycetota</taxon>
        <taxon>Actinomycetes</taxon>
        <taxon>Propionibacteriales</taxon>
        <taxon>Nocardioidaceae</taxon>
        <taxon>Nocardioides</taxon>
    </lineage>
</organism>
<dbReference type="GO" id="GO:0046294">
    <property type="term" value="P:formaldehyde catabolic process"/>
    <property type="evidence" value="ECO:0007669"/>
    <property type="project" value="TreeGrafter"/>
</dbReference>
<dbReference type="Pfam" id="PF08240">
    <property type="entry name" value="ADH_N"/>
    <property type="match status" value="1"/>
</dbReference>
<keyword evidence="3 7" id="KW-0479">Metal-binding</keyword>
<dbReference type="GO" id="GO:0005829">
    <property type="term" value="C:cytosol"/>
    <property type="evidence" value="ECO:0007669"/>
    <property type="project" value="TreeGrafter"/>
</dbReference>
<evidence type="ECO:0000259" key="8">
    <source>
        <dbReference type="SMART" id="SM00829"/>
    </source>
</evidence>
<keyword evidence="5 9" id="KW-0560">Oxidoreductase</keyword>
<dbReference type="InterPro" id="IPR002328">
    <property type="entry name" value="ADH_Zn_CS"/>
</dbReference>
<dbReference type="InterPro" id="IPR011032">
    <property type="entry name" value="GroES-like_sf"/>
</dbReference>